<dbReference type="PANTHER" id="PTHR23530:SF1">
    <property type="entry name" value="PERMEASE, MAJOR FACILITATOR SUPERFAMILY-RELATED"/>
    <property type="match status" value="1"/>
</dbReference>
<feature type="transmembrane region" description="Helical" evidence="6">
    <location>
        <begin position="36"/>
        <end position="57"/>
    </location>
</feature>
<feature type="transmembrane region" description="Helical" evidence="6">
    <location>
        <begin position="12"/>
        <end position="30"/>
    </location>
</feature>
<feature type="transmembrane region" description="Helical" evidence="6">
    <location>
        <begin position="281"/>
        <end position="300"/>
    </location>
</feature>
<keyword evidence="2" id="KW-0813">Transport</keyword>
<comment type="subcellular location">
    <subcellularLocation>
        <location evidence="1">Cell membrane</location>
        <topology evidence="1">Multi-pass membrane protein</topology>
    </subcellularLocation>
</comment>
<feature type="transmembrane region" description="Helical" evidence="6">
    <location>
        <begin position="77"/>
        <end position="101"/>
    </location>
</feature>
<keyword evidence="3 6" id="KW-0812">Transmembrane</keyword>
<dbReference type="RefSeq" id="WP_056960290.1">
    <property type="nucleotide sequence ID" value="NZ_AZFQ01000026.1"/>
</dbReference>
<dbReference type="InterPro" id="IPR011701">
    <property type="entry name" value="MFS"/>
</dbReference>
<dbReference type="OrthoDB" id="9816124at2"/>
<evidence type="ECO:0000256" key="3">
    <source>
        <dbReference type="ARBA" id="ARBA00022692"/>
    </source>
</evidence>
<keyword evidence="5 6" id="KW-0472">Membrane</keyword>
<dbReference type="AlphaFoldDB" id="A0A0R1V1D7"/>
<evidence type="ECO:0000259" key="7">
    <source>
        <dbReference type="PROSITE" id="PS50850"/>
    </source>
</evidence>
<name>A0A0R1V1D7_9LACO</name>
<dbReference type="InterPro" id="IPR053160">
    <property type="entry name" value="MFS_DHA3_Transporter"/>
</dbReference>
<dbReference type="GeneID" id="98307625"/>
<feature type="transmembrane region" description="Helical" evidence="6">
    <location>
        <begin position="306"/>
        <end position="326"/>
    </location>
</feature>
<feature type="transmembrane region" description="Helical" evidence="6">
    <location>
        <begin position="366"/>
        <end position="386"/>
    </location>
</feature>
<evidence type="ECO:0000313" key="8">
    <source>
        <dbReference type="EMBL" id="KRL99465.1"/>
    </source>
</evidence>
<feature type="domain" description="Major facilitator superfamily (MFS) profile" evidence="7">
    <location>
        <begin position="1"/>
        <end position="392"/>
    </location>
</feature>
<evidence type="ECO:0000256" key="6">
    <source>
        <dbReference type="SAM" id="Phobius"/>
    </source>
</evidence>
<proteinExistence type="predicted"/>
<dbReference type="Pfam" id="PF07690">
    <property type="entry name" value="MFS_1"/>
    <property type="match status" value="1"/>
</dbReference>
<feature type="transmembrane region" description="Helical" evidence="6">
    <location>
        <begin position="161"/>
        <end position="181"/>
    </location>
</feature>
<feature type="transmembrane region" description="Helical" evidence="6">
    <location>
        <begin position="338"/>
        <end position="360"/>
    </location>
</feature>
<dbReference type="PROSITE" id="PS50850">
    <property type="entry name" value="MFS"/>
    <property type="match status" value="1"/>
</dbReference>
<organism evidence="8 9">
    <name type="scientific">Liquorilactobacillus satsumensis DSM 16230 = JCM 12392</name>
    <dbReference type="NCBI Taxonomy" id="1423801"/>
    <lineage>
        <taxon>Bacteria</taxon>
        <taxon>Bacillati</taxon>
        <taxon>Bacillota</taxon>
        <taxon>Bacilli</taxon>
        <taxon>Lactobacillales</taxon>
        <taxon>Lactobacillaceae</taxon>
        <taxon>Liquorilactobacillus</taxon>
    </lineage>
</organism>
<dbReference type="GO" id="GO:0005886">
    <property type="term" value="C:plasma membrane"/>
    <property type="evidence" value="ECO:0007669"/>
    <property type="project" value="UniProtKB-SubCell"/>
</dbReference>
<evidence type="ECO:0000256" key="2">
    <source>
        <dbReference type="ARBA" id="ARBA00022448"/>
    </source>
</evidence>
<dbReference type="EMBL" id="AZFQ01000026">
    <property type="protein sequence ID" value="KRL99465.1"/>
    <property type="molecule type" value="Genomic_DNA"/>
</dbReference>
<sequence length="392" mass="43551">MKIEYQNNISKSYGYSFFSFFGITSLWVLYLQMKGLSLVEVGVCESIFHVASFVFEVPSGLLADRFSYRFVLICGRVAAIVSALLMLFGNCFLLFALGFIFSALSYNLQSGTIEALIYDSLTSIAQTDRYPSIISKITITSEFADTAGVGLAGFLVHWHFGLTYVLAAIFGFFGMLTVIFLKEPPSTHPNEQAVPRPTAAAILKAAADTLKKSSLLRNLMLFHALFSTICTLYYFYFQSLMEKYHFPGGLISALMIIAAVINICGLRYTPLLQQRLSKRTLIFLLTSSLLFLLLLTWVNQLPLLCILFLFSQLLSSVIEPIFSSYYNTLISSAQRATLLSVASALFSLIMSAIFPLAGWLLQNSSFSFTFGSCGVIFLLILSLVSLKRCILK</sequence>
<feature type="transmembrane region" description="Helical" evidence="6">
    <location>
        <begin position="219"/>
        <end position="237"/>
    </location>
</feature>
<dbReference type="SUPFAM" id="SSF103473">
    <property type="entry name" value="MFS general substrate transporter"/>
    <property type="match status" value="1"/>
</dbReference>
<reference evidence="8 9" key="1">
    <citation type="journal article" date="2015" name="Genome Announc.">
        <title>Expanding the biotechnology potential of lactobacilli through comparative genomics of 213 strains and associated genera.</title>
        <authorList>
            <person name="Sun Z."/>
            <person name="Harris H.M."/>
            <person name="McCann A."/>
            <person name="Guo C."/>
            <person name="Argimon S."/>
            <person name="Zhang W."/>
            <person name="Yang X."/>
            <person name="Jeffery I.B."/>
            <person name="Cooney J.C."/>
            <person name="Kagawa T.F."/>
            <person name="Liu W."/>
            <person name="Song Y."/>
            <person name="Salvetti E."/>
            <person name="Wrobel A."/>
            <person name="Rasinkangas P."/>
            <person name="Parkhill J."/>
            <person name="Rea M.C."/>
            <person name="O'Sullivan O."/>
            <person name="Ritari J."/>
            <person name="Douillard F.P."/>
            <person name="Paul Ross R."/>
            <person name="Yang R."/>
            <person name="Briner A.E."/>
            <person name="Felis G.E."/>
            <person name="de Vos W.M."/>
            <person name="Barrangou R."/>
            <person name="Klaenhammer T.R."/>
            <person name="Caufield P.W."/>
            <person name="Cui Y."/>
            <person name="Zhang H."/>
            <person name="O'Toole P.W."/>
        </authorList>
    </citation>
    <scope>NUCLEOTIDE SEQUENCE [LARGE SCALE GENOMIC DNA]</scope>
    <source>
        <strain evidence="8 9">DSM 16230</strain>
    </source>
</reference>
<protein>
    <submittedName>
        <fullName evidence="8">Major facilitator superfamily protein</fullName>
    </submittedName>
</protein>
<comment type="caution">
    <text evidence="8">The sequence shown here is derived from an EMBL/GenBank/DDBJ whole genome shotgun (WGS) entry which is preliminary data.</text>
</comment>
<dbReference type="Proteomes" id="UP000051166">
    <property type="component" value="Unassembled WGS sequence"/>
</dbReference>
<keyword evidence="4 6" id="KW-1133">Transmembrane helix</keyword>
<keyword evidence="9" id="KW-1185">Reference proteome</keyword>
<dbReference type="PANTHER" id="PTHR23530">
    <property type="entry name" value="TRANSPORT PROTEIN-RELATED"/>
    <property type="match status" value="1"/>
</dbReference>
<dbReference type="GO" id="GO:0022857">
    <property type="term" value="F:transmembrane transporter activity"/>
    <property type="evidence" value="ECO:0007669"/>
    <property type="project" value="InterPro"/>
</dbReference>
<dbReference type="Gene3D" id="1.20.1250.20">
    <property type="entry name" value="MFS general substrate transporter like domains"/>
    <property type="match status" value="1"/>
</dbReference>
<accession>A0A0R1V1D7</accession>
<evidence type="ECO:0000256" key="4">
    <source>
        <dbReference type="ARBA" id="ARBA00022989"/>
    </source>
</evidence>
<dbReference type="PATRIC" id="fig|1423801.4.peg.165"/>
<dbReference type="InterPro" id="IPR020846">
    <property type="entry name" value="MFS_dom"/>
</dbReference>
<dbReference type="InterPro" id="IPR036259">
    <property type="entry name" value="MFS_trans_sf"/>
</dbReference>
<dbReference type="STRING" id="1423801.FD50_GL000163"/>
<feature type="transmembrane region" description="Helical" evidence="6">
    <location>
        <begin position="249"/>
        <end position="269"/>
    </location>
</feature>
<gene>
    <name evidence="8" type="ORF">FD50_GL000163</name>
</gene>
<evidence type="ECO:0000256" key="5">
    <source>
        <dbReference type="ARBA" id="ARBA00023136"/>
    </source>
</evidence>
<evidence type="ECO:0000313" key="9">
    <source>
        <dbReference type="Proteomes" id="UP000051166"/>
    </source>
</evidence>
<evidence type="ECO:0000256" key="1">
    <source>
        <dbReference type="ARBA" id="ARBA00004651"/>
    </source>
</evidence>